<feature type="domain" description="Galactokinase N-terminal" evidence="6">
    <location>
        <begin position="31"/>
        <end position="79"/>
    </location>
</feature>
<keyword evidence="2" id="KW-0547">Nucleotide-binding</keyword>
<evidence type="ECO:0000256" key="3">
    <source>
        <dbReference type="ARBA" id="ARBA00022840"/>
    </source>
</evidence>
<dbReference type="Proteomes" id="UP000269793">
    <property type="component" value="Chromosome II"/>
</dbReference>
<feature type="domain" description="GHMP kinase C-terminal" evidence="5">
    <location>
        <begin position="430"/>
        <end position="490"/>
    </location>
</feature>
<dbReference type="InterPro" id="IPR013750">
    <property type="entry name" value="GHMP_kinase_C_dom"/>
</dbReference>
<comment type="similarity">
    <text evidence="1">Belongs to the GHMP kinase family. GalK subfamily.</text>
</comment>
<evidence type="ECO:0000259" key="6">
    <source>
        <dbReference type="Pfam" id="PF10509"/>
    </source>
</evidence>
<dbReference type="PRINTS" id="PR00959">
    <property type="entry name" value="MEVGALKINASE"/>
</dbReference>
<sequence>MTDSIPTRALDEIYSPHTLPGEQARWRSVVEHFTHIFHHQPQFVARAPGRLNLIGEHIDYVGYNVMPMAIEKDILMATSFEPASTPRLRCELHNAITHFAHSTFECDMTDPHSIELVHFGSKRWANYFKVVLLGLQSVLPPEVRQNAHGTIKVLVDGTVPPESSLSSSAAMTTCSSIVILTALKALHVVPRKVIADVACHSERLVGVHSGGMDQAVSVFGQRDKALFVSFAPTLHVSPIELPLGHQYVFLVTNTMIKSDKKATAPERYNLRVVETRLAAAVLKRVLQTKSDIPIQFRDTLRSVSDTFWAGHTGEWDKIVHEFDDVRHACNDLGLDAGHLQAMLNIVEHHIPRRGLSRQEVEDLVGLHGDEFDHHFLKDFHVHASEFFLHARAFHVYSEALRVLQFHAVLQRAHADHAHGPPHFDPHRVARRLGAIMNASHESLCSDYDCSSPELNLVVHIARQHGSLGSRLTGAGWGGCAIHLVHRDQVSTLMDLFKELYYSIKFGYMTEHMLNDAMFVTCPGEGACVSFL</sequence>
<keyword evidence="3" id="KW-0067">ATP-binding</keyword>
<dbReference type="InterPro" id="IPR019741">
    <property type="entry name" value="Galactokinase_CS"/>
</dbReference>
<dbReference type="PROSITE" id="PS00106">
    <property type="entry name" value="GALACTOKINASE"/>
    <property type="match status" value="1"/>
</dbReference>
<gene>
    <name evidence="7" type="primary">gal1</name>
    <name evidence="7" type="ORF">DNF11_1156</name>
</gene>
<dbReference type="PANTHER" id="PTHR10457">
    <property type="entry name" value="MEVALONATE KINASE/GALACTOKINASE"/>
    <property type="match status" value="1"/>
</dbReference>
<accession>A0A3G2S2W4</accession>
<dbReference type="EMBL" id="CP033149">
    <property type="protein sequence ID" value="AYO42106.1"/>
    <property type="molecule type" value="Genomic_DNA"/>
</dbReference>
<dbReference type="PRINTS" id="PR00473">
    <property type="entry name" value="GALCTOKINASE"/>
</dbReference>
<dbReference type="Pfam" id="PF10509">
    <property type="entry name" value="GalKase_gal_bdg"/>
    <property type="match status" value="1"/>
</dbReference>
<dbReference type="NCBIfam" id="TIGR00131">
    <property type="entry name" value="gal_kin"/>
    <property type="match status" value="1"/>
</dbReference>
<evidence type="ECO:0000256" key="2">
    <source>
        <dbReference type="ARBA" id="ARBA00022741"/>
    </source>
</evidence>
<dbReference type="STRING" id="425264.A0A3G2S2W4"/>
<dbReference type="EC" id="2.7.1.6" evidence="7"/>
<dbReference type="Gene3D" id="3.30.230.10">
    <property type="match status" value="1"/>
</dbReference>
<feature type="domain" description="GHMP kinase N-terminal" evidence="4">
    <location>
        <begin position="146"/>
        <end position="221"/>
    </location>
</feature>
<keyword evidence="7" id="KW-0418">Kinase</keyword>
<evidence type="ECO:0000313" key="7">
    <source>
        <dbReference type="EMBL" id="AYO42106.1"/>
    </source>
</evidence>
<dbReference type="SUPFAM" id="SSF54211">
    <property type="entry name" value="Ribosomal protein S5 domain 2-like"/>
    <property type="match status" value="1"/>
</dbReference>
<dbReference type="GO" id="GO:0005829">
    <property type="term" value="C:cytosol"/>
    <property type="evidence" value="ECO:0007669"/>
    <property type="project" value="TreeGrafter"/>
</dbReference>
<protein>
    <submittedName>
        <fullName evidence="7">Galactokinase</fullName>
        <ecNumber evidence="7">2.7.1.6</ecNumber>
    </submittedName>
</protein>
<dbReference type="InterPro" id="IPR000705">
    <property type="entry name" value="Galactokinase"/>
</dbReference>
<dbReference type="InterPro" id="IPR036554">
    <property type="entry name" value="GHMP_kinase_C_sf"/>
</dbReference>
<proteinExistence type="inferred from homology"/>
<organism evidence="7 8">
    <name type="scientific">Malassezia restricta (strain ATCC 96810 / NBRC 103918 / CBS 7877)</name>
    <name type="common">Seborrheic dermatitis infection agent</name>
    <dbReference type="NCBI Taxonomy" id="425264"/>
    <lineage>
        <taxon>Eukaryota</taxon>
        <taxon>Fungi</taxon>
        <taxon>Dikarya</taxon>
        <taxon>Basidiomycota</taxon>
        <taxon>Ustilaginomycotina</taxon>
        <taxon>Malasseziomycetes</taxon>
        <taxon>Malasseziales</taxon>
        <taxon>Malasseziaceae</taxon>
        <taxon>Malassezia</taxon>
    </lineage>
</organism>
<dbReference type="InterPro" id="IPR006206">
    <property type="entry name" value="Mevalonate/galactokinase"/>
</dbReference>
<keyword evidence="7" id="KW-0808">Transferase</keyword>
<dbReference type="Pfam" id="PF08544">
    <property type="entry name" value="GHMP_kinases_C"/>
    <property type="match status" value="1"/>
</dbReference>
<dbReference type="AlphaFoldDB" id="A0A3G2S2W4"/>
<dbReference type="InterPro" id="IPR020568">
    <property type="entry name" value="Ribosomal_Su5_D2-typ_SF"/>
</dbReference>
<dbReference type="VEuPathDB" id="FungiDB:DNF11_1156"/>
<name>A0A3G2S2W4_MALR7</name>
<dbReference type="GO" id="GO:0004335">
    <property type="term" value="F:galactokinase activity"/>
    <property type="evidence" value="ECO:0007669"/>
    <property type="project" value="UniProtKB-EC"/>
</dbReference>
<dbReference type="Gene3D" id="3.30.70.3170">
    <property type="match status" value="1"/>
</dbReference>
<evidence type="ECO:0000256" key="1">
    <source>
        <dbReference type="ARBA" id="ARBA00006566"/>
    </source>
</evidence>
<evidence type="ECO:0000313" key="8">
    <source>
        <dbReference type="Proteomes" id="UP000269793"/>
    </source>
</evidence>
<evidence type="ECO:0000259" key="4">
    <source>
        <dbReference type="Pfam" id="PF00288"/>
    </source>
</evidence>
<dbReference type="Gene3D" id="1.20.1440.340">
    <property type="match status" value="1"/>
</dbReference>
<reference evidence="7 8" key="1">
    <citation type="submission" date="2018-10" db="EMBL/GenBank/DDBJ databases">
        <title>Complete genome sequence of Malassezia restricta CBS 7877.</title>
        <authorList>
            <person name="Morand S.C."/>
            <person name="Bertignac M."/>
            <person name="Iltis A."/>
            <person name="Kolder I."/>
            <person name="Pirovano W."/>
            <person name="Jourdain R."/>
            <person name="Clavaud C."/>
        </authorList>
    </citation>
    <scope>NUCLEOTIDE SEQUENCE [LARGE SCALE GENOMIC DNA]</scope>
    <source>
        <strain evidence="7 8">CBS 7877</strain>
    </source>
</reference>
<dbReference type="Pfam" id="PF00288">
    <property type="entry name" value="GHMP_kinases_N"/>
    <property type="match status" value="1"/>
</dbReference>
<dbReference type="PANTHER" id="PTHR10457:SF7">
    <property type="entry name" value="GALACTOKINASE-RELATED"/>
    <property type="match status" value="1"/>
</dbReference>
<dbReference type="InterPro" id="IPR006204">
    <property type="entry name" value="GHMP_kinase_N_dom"/>
</dbReference>
<dbReference type="InterPro" id="IPR014721">
    <property type="entry name" value="Ribsml_uS5_D2-typ_fold_subgr"/>
</dbReference>
<dbReference type="OrthoDB" id="187738at2759"/>
<dbReference type="GO" id="GO:0006012">
    <property type="term" value="P:galactose metabolic process"/>
    <property type="evidence" value="ECO:0007669"/>
    <property type="project" value="InterPro"/>
</dbReference>
<evidence type="ECO:0000259" key="5">
    <source>
        <dbReference type="Pfam" id="PF08544"/>
    </source>
</evidence>
<dbReference type="PIRSF" id="PIRSF000530">
    <property type="entry name" value="Galactokinase"/>
    <property type="match status" value="1"/>
</dbReference>
<dbReference type="InterPro" id="IPR019539">
    <property type="entry name" value="GalKase_N"/>
</dbReference>
<keyword evidence="8" id="KW-1185">Reference proteome</keyword>
<dbReference type="GO" id="GO:0005524">
    <property type="term" value="F:ATP binding"/>
    <property type="evidence" value="ECO:0007669"/>
    <property type="project" value="UniProtKB-KW"/>
</dbReference>
<dbReference type="SUPFAM" id="SSF55060">
    <property type="entry name" value="GHMP Kinase, C-terminal domain"/>
    <property type="match status" value="1"/>
</dbReference>